<dbReference type="Gene3D" id="1.10.287.470">
    <property type="entry name" value="Helix hairpin bin"/>
    <property type="match status" value="1"/>
</dbReference>
<dbReference type="InterPro" id="IPR006143">
    <property type="entry name" value="RND_pump_MFP"/>
</dbReference>
<evidence type="ECO:0000259" key="3">
    <source>
        <dbReference type="Pfam" id="PF25876"/>
    </source>
</evidence>
<dbReference type="InterPro" id="IPR058625">
    <property type="entry name" value="MdtA-like_BSH"/>
</dbReference>
<reference evidence="7 8" key="1">
    <citation type="submission" date="2020-07" db="EMBL/GenBank/DDBJ databases">
        <title>Genomic diversity of species in the Neisseriaceae family.</title>
        <authorList>
            <person name="Vincent A.T."/>
            <person name="Bernet E."/>
            <person name="Veyrier F.J."/>
        </authorList>
    </citation>
    <scope>NUCLEOTIDE SEQUENCE [LARGE SCALE GENOMIC DNA]</scope>
    <source>
        <strain evidence="7 8">DSM 22244</strain>
    </source>
</reference>
<evidence type="ECO:0000256" key="2">
    <source>
        <dbReference type="ARBA" id="ARBA00009477"/>
    </source>
</evidence>
<dbReference type="PROSITE" id="PS51257">
    <property type="entry name" value="PROKAR_LIPOPROTEIN"/>
    <property type="match status" value="1"/>
</dbReference>
<sequence length="405" mass="42700">MAYIKPFGQSAVRWHILAVAAALTLAACGGDKKAQQGEKKPPVVGVTTVKAEDITVRTELPGRLEPHRSSEVRAQVSGIILRRLFQEGSHVQAGQVLYQLDDAAYAAGLESARAQLSSAEAALAKANADLARYRPLVEADAISKQEYDAAVAAKRAAEANVSAARAAIRSARVNVNHARITAPISGYIGRSEVSEGNLVTAGGATVLARIQQTHPMYVNVTQSAAETMKLRREIAEGRMVAVNGAVEVDILLEDGSVYPQKGRLLFADPTVDQKTGQVALRVEVPNEDNILLPGLYVRASLPQAQINRAYKVPQQAVTRGKTDTVMVVNAEGSLQPKLVTISGQDGSHWIVTDGLQDGDKVVVNGTMIAGMLGAEKVQPQEVGAASEPALQVAPASDAQAASAAK</sequence>
<dbReference type="Pfam" id="PF25917">
    <property type="entry name" value="BSH_RND"/>
    <property type="match status" value="1"/>
</dbReference>
<evidence type="ECO:0000259" key="4">
    <source>
        <dbReference type="Pfam" id="PF25917"/>
    </source>
</evidence>
<dbReference type="InterPro" id="IPR058627">
    <property type="entry name" value="MdtA-like_C"/>
</dbReference>
<feature type="domain" description="Multidrug resistance protein MdtA-like C-terminal permuted SH3" evidence="6">
    <location>
        <begin position="312"/>
        <end position="365"/>
    </location>
</feature>
<dbReference type="RefSeq" id="WP_182121889.1">
    <property type="nucleotide sequence ID" value="NZ_CP059567.1"/>
</dbReference>
<dbReference type="EMBL" id="CP059567">
    <property type="protein sequence ID" value="QMT40154.1"/>
    <property type="molecule type" value="Genomic_DNA"/>
</dbReference>
<dbReference type="PANTHER" id="PTHR30158">
    <property type="entry name" value="ACRA/E-RELATED COMPONENT OF DRUG EFFLUX TRANSPORTER"/>
    <property type="match status" value="1"/>
</dbReference>
<gene>
    <name evidence="7" type="ORF">H3L94_09935</name>
</gene>
<dbReference type="Pfam" id="PF25967">
    <property type="entry name" value="RND-MFP_C"/>
    <property type="match status" value="1"/>
</dbReference>
<organism evidence="7 8">
    <name type="scientific">Neisseria shayeganii</name>
    <dbReference type="NCBI Taxonomy" id="607712"/>
    <lineage>
        <taxon>Bacteria</taxon>
        <taxon>Pseudomonadati</taxon>
        <taxon>Pseudomonadota</taxon>
        <taxon>Betaproteobacteria</taxon>
        <taxon>Neisseriales</taxon>
        <taxon>Neisseriaceae</taxon>
        <taxon>Neisseria</taxon>
    </lineage>
</organism>
<dbReference type="GO" id="GO:0046677">
    <property type="term" value="P:response to antibiotic"/>
    <property type="evidence" value="ECO:0007669"/>
    <property type="project" value="TreeGrafter"/>
</dbReference>
<feature type="domain" description="Multidrug resistance protein MdtA-like alpha-helical hairpin" evidence="3">
    <location>
        <begin position="109"/>
        <end position="176"/>
    </location>
</feature>
<name>A0A7D7NF73_9NEIS</name>
<dbReference type="AlphaFoldDB" id="A0A7D7NF73"/>
<dbReference type="GO" id="GO:0005886">
    <property type="term" value="C:plasma membrane"/>
    <property type="evidence" value="ECO:0007669"/>
    <property type="project" value="UniProtKB-SubCell"/>
</dbReference>
<dbReference type="Pfam" id="PF25876">
    <property type="entry name" value="HH_MFP_RND"/>
    <property type="match status" value="1"/>
</dbReference>
<accession>A0A7D7NF73</accession>
<evidence type="ECO:0000313" key="7">
    <source>
        <dbReference type="EMBL" id="QMT40154.1"/>
    </source>
</evidence>
<evidence type="ECO:0000256" key="1">
    <source>
        <dbReference type="ARBA" id="ARBA00004196"/>
    </source>
</evidence>
<dbReference type="NCBIfam" id="TIGR01730">
    <property type="entry name" value="RND_mfp"/>
    <property type="match status" value="1"/>
</dbReference>
<dbReference type="Proteomes" id="UP000514752">
    <property type="component" value="Chromosome"/>
</dbReference>
<dbReference type="PANTHER" id="PTHR30158:SF3">
    <property type="entry name" value="MULTIDRUG EFFLUX PUMP SUBUNIT ACRA-RELATED"/>
    <property type="match status" value="1"/>
</dbReference>
<protein>
    <submittedName>
        <fullName evidence="7">Efflux RND transporter periplasmic adaptor subunit</fullName>
    </submittedName>
</protein>
<dbReference type="InterPro" id="IPR058626">
    <property type="entry name" value="MdtA-like_b-barrel"/>
</dbReference>
<feature type="domain" description="Multidrug resistance protein MdtA-like barrel-sandwich hybrid" evidence="4">
    <location>
        <begin position="69"/>
        <end position="210"/>
    </location>
</feature>
<evidence type="ECO:0000259" key="5">
    <source>
        <dbReference type="Pfam" id="PF25944"/>
    </source>
</evidence>
<dbReference type="Gene3D" id="2.40.50.100">
    <property type="match status" value="1"/>
</dbReference>
<feature type="domain" description="Multidrug resistance protein MdtA-like beta-barrel" evidence="5">
    <location>
        <begin position="215"/>
        <end position="301"/>
    </location>
</feature>
<dbReference type="KEGG" id="nsg:H3L94_09935"/>
<comment type="similarity">
    <text evidence="2">Belongs to the membrane fusion protein (MFP) (TC 8.A.1) family.</text>
</comment>
<dbReference type="GO" id="GO:0022857">
    <property type="term" value="F:transmembrane transporter activity"/>
    <property type="evidence" value="ECO:0007669"/>
    <property type="project" value="InterPro"/>
</dbReference>
<dbReference type="InterPro" id="IPR058624">
    <property type="entry name" value="MdtA-like_HH"/>
</dbReference>
<evidence type="ECO:0000259" key="6">
    <source>
        <dbReference type="Pfam" id="PF25967"/>
    </source>
</evidence>
<dbReference type="Gene3D" id="2.40.30.170">
    <property type="match status" value="1"/>
</dbReference>
<dbReference type="Pfam" id="PF25944">
    <property type="entry name" value="Beta-barrel_RND"/>
    <property type="match status" value="1"/>
</dbReference>
<dbReference type="Gene3D" id="2.40.420.20">
    <property type="match status" value="1"/>
</dbReference>
<proteinExistence type="inferred from homology"/>
<comment type="subcellular location">
    <subcellularLocation>
        <location evidence="1">Cell envelope</location>
    </subcellularLocation>
</comment>
<evidence type="ECO:0000313" key="8">
    <source>
        <dbReference type="Proteomes" id="UP000514752"/>
    </source>
</evidence>
<dbReference type="SUPFAM" id="SSF111369">
    <property type="entry name" value="HlyD-like secretion proteins"/>
    <property type="match status" value="1"/>
</dbReference>